<keyword evidence="5" id="KW-0297">G-protein coupled receptor</keyword>
<keyword evidence="4 12" id="KW-1133">Transmembrane helix</keyword>
<keyword evidence="2" id="KW-1003">Cell membrane</keyword>
<evidence type="ECO:0000256" key="1">
    <source>
        <dbReference type="ARBA" id="ARBA00004651"/>
    </source>
</evidence>
<dbReference type="Pfam" id="PF00001">
    <property type="entry name" value="7tm_1"/>
    <property type="match status" value="1"/>
</dbReference>
<evidence type="ECO:0000259" key="13">
    <source>
        <dbReference type="PROSITE" id="PS50262"/>
    </source>
</evidence>
<evidence type="ECO:0000256" key="4">
    <source>
        <dbReference type="ARBA" id="ARBA00022989"/>
    </source>
</evidence>
<reference evidence="15" key="1">
    <citation type="submission" date="2013-03" db="EMBL/GenBank/DDBJ databases">
        <authorList>
            <person name="Jeffery W."/>
            <person name="Warren W."/>
            <person name="Wilson R.K."/>
        </authorList>
    </citation>
    <scope>NUCLEOTIDE SEQUENCE</scope>
    <source>
        <strain evidence="15">female</strain>
    </source>
</reference>
<feature type="transmembrane region" description="Helical" evidence="12">
    <location>
        <begin position="127"/>
        <end position="145"/>
    </location>
</feature>
<dbReference type="InterPro" id="IPR000276">
    <property type="entry name" value="GPCR_Rhodpsn"/>
</dbReference>
<dbReference type="Ensembl" id="ENSAMXT00000047583.1">
    <property type="protein sequence ID" value="ENSAMXP00000038406.1"/>
    <property type="gene ID" value="ENSAMXG00000032386.1"/>
</dbReference>
<keyword evidence="8" id="KW-0675">Receptor</keyword>
<keyword evidence="10" id="KW-0807">Transducer</keyword>
<keyword evidence="9" id="KW-0325">Glycoprotein</keyword>
<dbReference type="GO" id="GO:0035025">
    <property type="term" value="P:positive regulation of Rho protein signal transduction"/>
    <property type="evidence" value="ECO:0007669"/>
    <property type="project" value="TreeGrafter"/>
</dbReference>
<dbReference type="InterPro" id="IPR017452">
    <property type="entry name" value="GPCR_Rhodpsn_7TM"/>
</dbReference>
<evidence type="ECO:0000313" key="15">
    <source>
        <dbReference type="Proteomes" id="UP000018467"/>
    </source>
</evidence>
<keyword evidence="15" id="KW-1185">Reference proteome</keyword>
<feature type="disulfide bond" evidence="11">
    <location>
        <begin position="163"/>
        <end position="240"/>
    </location>
</feature>
<name>A0A3B1J936_ASTMX</name>
<organism evidence="14 15">
    <name type="scientific">Astyanax mexicanus</name>
    <name type="common">Blind cave fish</name>
    <name type="synonym">Astyanax fasciatus mexicanus</name>
    <dbReference type="NCBI Taxonomy" id="7994"/>
    <lineage>
        <taxon>Eukaryota</taxon>
        <taxon>Metazoa</taxon>
        <taxon>Chordata</taxon>
        <taxon>Craniata</taxon>
        <taxon>Vertebrata</taxon>
        <taxon>Euteleostomi</taxon>
        <taxon>Actinopterygii</taxon>
        <taxon>Neopterygii</taxon>
        <taxon>Teleostei</taxon>
        <taxon>Ostariophysi</taxon>
        <taxon>Characiformes</taxon>
        <taxon>Characoidei</taxon>
        <taxon>Acestrorhamphidae</taxon>
        <taxon>Acestrorhamphinae</taxon>
        <taxon>Astyanax</taxon>
    </lineage>
</organism>
<evidence type="ECO:0000256" key="6">
    <source>
        <dbReference type="ARBA" id="ARBA00023136"/>
    </source>
</evidence>
<evidence type="ECO:0000313" key="14">
    <source>
        <dbReference type="Ensembl" id="ENSAMXP00000038406.1"/>
    </source>
</evidence>
<dbReference type="GO" id="GO:0007200">
    <property type="term" value="P:phospholipase C-activating G protein-coupled receptor signaling pathway"/>
    <property type="evidence" value="ECO:0007669"/>
    <property type="project" value="TreeGrafter"/>
</dbReference>
<dbReference type="PROSITE" id="PS50262">
    <property type="entry name" value="G_PROTEIN_RECEP_F1_2"/>
    <property type="match status" value="1"/>
</dbReference>
<evidence type="ECO:0000256" key="7">
    <source>
        <dbReference type="ARBA" id="ARBA00023157"/>
    </source>
</evidence>
<feature type="transmembrane region" description="Helical" evidence="12">
    <location>
        <begin position="336"/>
        <end position="360"/>
    </location>
</feature>
<reference evidence="14" key="3">
    <citation type="submission" date="2025-08" db="UniProtKB">
        <authorList>
            <consortium name="Ensembl"/>
        </authorList>
    </citation>
    <scope>IDENTIFICATION</scope>
</reference>
<feature type="transmembrane region" description="Helical" evidence="12">
    <location>
        <begin position="165"/>
        <end position="184"/>
    </location>
</feature>
<sequence length="400" mass="45728">MCWGCTWVDNSLQDSDEPLTVDICVGCIRSVQYTRNFVKKKTELYFIFSFTTGNINLFNSTEMKRSLKKEIEVDSSSMVADFLTCNLTTVFLPAIYIIIFIVGLPTNAMAIWVFLFKMKKKKNPASILLANLALADLLFIIMLPLKIHYHFNNNNWIFGEPLCKVLVSFFYGNMYCSTIFIAFISVQRYWAVTRPHSHKLTNQIAVCVSVCVWIVVWLLTIPLYLYDQTIQIIKLNITTCHDIIWIPEIHLLASYLLTMGIVGYVVPCVVCVVTYLLTCRALRRSVAHSCSSKKKKKAIILMVIVLVMFLVCFTPSNVTQIVQYSSVLAGFYYNSYYVYVVAQCLSSLNSCLDPFMYYFISSDFRNNMKNMLKCCSERSAQQVRVSLTPGKASSSLVWTL</sequence>
<dbReference type="GO" id="GO:0007596">
    <property type="term" value="P:blood coagulation"/>
    <property type="evidence" value="ECO:0007669"/>
    <property type="project" value="InterPro"/>
</dbReference>
<dbReference type="InParanoid" id="A0A3B1J936"/>
<keyword evidence="7 11" id="KW-1015">Disulfide bond</keyword>
<feature type="transmembrane region" description="Helical" evidence="12">
    <location>
        <begin position="204"/>
        <end position="226"/>
    </location>
</feature>
<evidence type="ECO:0000256" key="8">
    <source>
        <dbReference type="ARBA" id="ARBA00023170"/>
    </source>
</evidence>
<dbReference type="GeneTree" id="ENSGT01050000244840"/>
<dbReference type="PRINTS" id="PR01428">
    <property type="entry name" value="PROTEASEAR"/>
</dbReference>
<dbReference type="GO" id="GO:0015057">
    <property type="term" value="F:thrombin-activated receptor activity"/>
    <property type="evidence" value="ECO:0007669"/>
    <property type="project" value="InterPro"/>
</dbReference>
<feature type="domain" description="G-protein coupled receptors family 1 profile" evidence="13">
    <location>
        <begin position="106"/>
        <end position="357"/>
    </location>
</feature>
<dbReference type="SUPFAM" id="SSF81321">
    <property type="entry name" value="Family A G protein-coupled receptor-like"/>
    <property type="match status" value="1"/>
</dbReference>
<feature type="transmembrane region" description="Helical" evidence="12">
    <location>
        <begin position="90"/>
        <end position="115"/>
    </location>
</feature>
<feature type="transmembrane region" description="Helical" evidence="12">
    <location>
        <begin position="255"/>
        <end position="277"/>
    </location>
</feature>
<reference evidence="14" key="4">
    <citation type="submission" date="2025-09" db="UniProtKB">
        <authorList>
            <consortium name="Ensembl"/>
        </authorList>
    </citation>
    <scope>IDENTIFICATION</scope>
</reference>
<dbReference type="FunFam" id="1.20.1070.10:FF:000040">
    <property type="entry name" value="Coagulation factor 2 (thrombin) receptor"/>
    <property type="match status" value="1"/>
</dbReference>
<evidence type="ECO:0000256" key="2">
    <source>
        <dbReference type="ARBA" id="ARBA00022475"/>
    </source>
</evidence>
<feature type="transmembrane region" description="Helical" evidence="12">
    <location>
        <begin position="298"/>
        <end position="316"/>
    </location>
</feature>
<protein>
    <submittedName>
        <fullName evidence="14">Coagulation factor II (thrombin) receptor-like 1, tandem duplicate 1</fullName>
    </submittedName>
</protein>
<dbReference type="InterPro" id="IPR003912">
    <property type="entry name" value="Protea_act_rcpt"/>
</dbReference>
<dbReference type="PANTHER" id="PTHR24232">
    <property type="entry name" value="G-PROTEIN COUPLED RECEPTOR"/>
    <property type="match status" value="1"/>
</dbReference>
<dbReference type="GO" id="GO:0005886">
    <property type="term" value="C:plasma membrane"/>
    <property type="evidence" value="ECO:0007669"/>
    <property type="project" value="UniProtKB-SubCell"/>
</dbReference>
<dbReference type="Gene3D" id="1.20.1070.10">
    <property type="entry name" value="Rhodopsin 7-helix transmembrane proteins"/>
    <property type="match status" value="1"/>
</dbReference>
<dbReference type="STRING" id="7994.ENSAMXP00000038406"/>
<dbReference type="PANTHER" id="PTHR24232:SF21">
    <property type="entry name" value="PROTEINASE-ACTIVATED RECEPTOR 2"/>
    <property type="match status" value="1"/>
</dbReference>
<dbReference type="AlphaFoldDB" id="A0A3B1J936"/>
<evidence type="ECO:0000256" key="12">
    <source>
        <dbReference type="SAM" id="Phobius"/>
    </source>
</evidence>
<reference evidence="15" key="2">
    <citation type="journal article" date="2014" name="Nat. Commun.">
        <title>The cavefish genome reveals candidate genes for eye loss.</title>
        <authorList>
            <person name="McGaugh S.E."/>
            <person name="Gross J.B."/>
            <person name="Aken B."/>
            <person name="Blin M."/>
            <person name="Borowsky R."/>
            <person name="Chalopin D."/>
            <person name="Hinaux H."/>
            <person name="Jeffery W.R."/>
            <person name="Keene A."/>
            <person name="Ma L."/>
            <person name="Minx P."/>
            <person name="Murphy D."/>
            <person name="O'Quin K.E."/>
            <person name="Retaux S."/>
            <person name="Rohner N."/>
            <person name="Searle S.M."/>
            <person name="Stahl B.A."/>
            <person name="Tabin C."/>
            <person name="Volff J.N."/>
            <person name="Yoshizawa M."/>
            <person name="Warren W.C."/>
        </authorList>
    </citation>
    <scope>NUCLEOTIDE SEQUENCE [LARGE SCALE GENOMIC DNA]</scope>
    <source>
        <strain evidence="15">female</strain>
    </source>
</reference>
<evidence type="ECO:0000256" key="9">
    <source>
        <dbReference type="ARBA" id="ARBA00023180"/>
    </source>
</evidence>
<dbReference type="Proteomes" id="UP000018467">
    <property type="component" value="Unassembled WGS sequence"/>
</dbReference>
<comment type="subcellular location">
    <subcellularLocation>
        <location evidence="1">Cell membrane</location>
        <topology evidence="1">Multi-pass membrane protein</topology>
    </subcellularLocation>
</comment>
<evidence type="ECO:0000256" key="5">
    <source>
        <dbReference type="ARBA" id="ARBA00023040"/>
    </source>
</evidence>
<evidence type="ECO:0000256" key="10">
    <source>
        <dbReference type="ARBA" id="ARBA00023224"/>
    </source>
</evidence>
<keyword evidence="3 12" id="KW-0812">Transmembrane</keyword>
<dbReference type="PRINTS" id="PR00237">
    <property type="entry name" value="GPCRRHODOPSN"/>
</dbReference>
<accession>A0A3B1J936</accession>
<evidence type="ECO:0000256" key="3">
    <source>
        <dbReference type="ARBA" id="ARBA00022692"/>
    </source>
</evidence>
<evidence type="ECO:0000256" key="11">
    <source>
        <dbReference type="PIRSR" id="PIRSR603912-52"/>
    </source>
</evidence>
<keyword evidence="6 12" id="KW-0472">Membrane</keyword>
<proteinExistence type="predicted"/>